<dbReference type="GO" id="GO:0005524">
    <property type="term" value="F:ATP binding"/>
    <property type="evidence" value="ECO:0007669"/>
    <property type="project" value="UniProtKB-UniRule"/>
</dbReference>
<dbReference type="AlphaFoldDB" id="S3K0P3"/>
<evidence type="ECO:0000259" key="9">
    <source>
        <dbReference type="Pfam" id="PF02223"/>
    </source>
</evidence>
<keyword evidence="3 8" id="KW-0545">Nucleotide biosynthesis</keyword>
<evidence type="ECO:0000256" key="1">
    <source>
        <dbReference type="ARBA" id="ARBA00009776"/>
    </source>
</evidence>
<protein>
    <recommendedName>
        <fullName evidence="8">Thymidylate kinase</fullName>
        <ecNumber evidence="8">2.7.4.9</ecNumber>
    </recommendedName>
    <alternativeName>
        <fullName evidence="8">dTMP kinase</fullName>
    </alternativeName>
</protein>
<dbReference type="InterPro" id="IPR018095">
    <property type="entry name" value="Thymidylate_kin_CS"/>
</dbReference>
<dbReference type="SUPFAM" id="SSF52540">
    <property type="entry name" value="P-loop containing nucleoside triphosphate hydrolases"/>
    <property type="match status" value="1"/>
</dbReference>
<dbReference type="PROSITE" id="PS01331">
    <property type="entry name" value="THYMIDYLATE_KINASE"/>
    <property type="match status" value="1"/>
</dbReference>
<dbReference type="PANTHER" id="PTHR10344">
    <property type="entry name" value="THYMIDYLATE KINASE"/>
    <property type="match status" value="1"/>
</dbReference>
<dbReference type="InterPro" id="IPR027417">
    <property type="entry name" value="P-loop_NTPase"/>
</dbReference>
<evidence type="ECO:0000313" key="11">
    <source>
        <dbReference type="Proteomes" id="UP000014541"/>
    </source>
</evidence>
<dbReference type="HOGENOM" id="CLU_049131_0_2_12"/>
<dbReference type="InterPro" id="IPR039430">
    <property type="entry name" value="Thymidylate_kin-like_dom"/>
</dbReference>
<organism evidence="10 11">
    <name type="scientific">Treponema maltophilum ATCC 51939</name>
    <dbReference type="NCBI Taxonomy" id="1125699"/>
    <lineage>
        <taxon>Bacteria</taxon>
        <taxon>Pseudomonadati</taxon>
        <taxon>Spirochaetota</taxon>
        <taxon>Spirochaetia</taxon>
        <taxon>Spirochaetales</taxon>
        <taxon>Treponemataceae</taxon>
        <taxon>Treponema</taxon>
    </lineage>
</organism>
<comment type="similarity">
    <text evidence="1 8">Belongs to the thymidylate kinase family.</text>
</comment>
<dbReference type="PATRIC" id="fig|1125699.3.peg.1403"/>
<keyword evidence="5 8" id="KW-0418">Kinase</keyword>
<dbReference type="EMBL" id="ATFF01000006">
    <property type="protein sequence ID" value="EPF31060.1"/>
    <property type="molecule type" value="Genomic_DNA"/>
</dbReference>
<evidence type="ECO:0000256" key="4">
    <source>
        <dbReference type="ARBA" id="ARBA00022741"/>
    </source>
</evidence>
<dbReference type="HAMAP" id="MF_00165">
    <property type="entry name" value="Thymidylate_kinase"/>
    <property type="match status" value="1"/>
</dbReference>
<dbReference type="RefSeq" id="WP_016525671.1">
    <property type="nucleotide sequence ID" value="NZ_KE332518.1"/>
</dbReference>
<sequence length="206" mass="23117">MTVSEFVVFEGIDGSGTSTQIAALKKRLEGKKVFFTCEPTDRETGKFLRKVLKGEIAVAAQTAAYLFAADRCEHVYGKGGIAERCGKKEACICDRYLFSSLAYQSIECGEKLPAKLNEDFPLPQTVFYFRIDPEIALKRIQNRSVVEIYEKLDFLQKTAAAYDKIFAAFDKKNTGMNIIRIDASLDAAEIEKIIWSALQKLPIFES</sequence>
<comment type="caution">
    <text evidence="8">Lacks conserved residue(s) required for the propagation of feature annotation.</text>
</comment>
<dbReference type="PANTHER" id="PTHR10344:SF4">
    <property type="entry name" value="UMP-CMP KINASE 2, MITOCHONDRIAL"/>
    <property type="match status" value="1"/>
</dbReference>
<keyword evidence="4 8" id="KW-0547">Nucleotide-binding</keyword>
<keyword evidence="11" id="KW-1185">Reference proteome</keyword>
<evidence type="ECO:0000256" key="6">
    <source>
        <dbReference type="ARBA" id="ARBA00022840"/>
    </source>
</evidence>
<dbReference type="Proteomes" id="UP000014541">
    <property type="component" value="Unassembled WGS sequence"/>
</dbReference>
<evidence type="ECO:0000256" key="2">
    <source>
        <dbReference type="ARBA" id="ARBA00022679"/>
    </source>
</evidence>
<dbReference type="GO" id="GO:0004798">
    <property type="term" value="F:dTMP kinase activity"/>
    <property type="evidence" value="ECO:0007669"/>
    <property type="project" value="UniProtKB-UniRule"/>
</dbReference>
<dbReference type="GO" id="GO:0005737">
    <property type="term" value="C:cytoplasm"/>
    <property type="evidence" value="ECO:0007669"/>
    <property type="project" value="TreeGrafter"/>
</dbReference>
<dbReference type="CDD" id="cd01672">
    <property type="entry name" value="TMPK"/>
    <property type="match status" value="1"/>
</dbReference>
<keyword evidence="6 8" id="KW-0067">ATP-binding</keyword>
<evidence type="ECO:0000256" key="3">
    <source>
        <dbReference type="ARBA" id="ARBA00022727"/>
    </source>
</evidence>
<reference evidence="10" key="1">
    <citation type="submission" date="2013-04" db="EMBL/GenBank/DDBJ databases">
        <title>The Genome Sequence of Treponema maltophilum ATCC 51939.</title>
        <authorList>
            <consortium name="The Broad Institute Genomics Platform"/>
            <person name="Earl A."/>
            <person name="Ward D."/>
            <person name="Feldgarden M."/>
            <person name="Gevers D."/>
            <person name="Leonetti C."/>
            <person name="Blanton J.M."/>
            <person name="Dewhirst F.E."/>
            <person name="Izard J."/>
            <person name="Walker B."/>
            <person name="Young S."/>
            <person name="Zeng Q."/>
            <person name="Gargeya S."/>
            <person name="Fitzgerald M."/>
            <person name="Haas B."/>
            <person name="Abouelleil A."/>
            <person name="Allen A.W."/>
            <person name="Alvarado L."/>
            <person name="Arachchi H.M."/>
            <person name="Berlin A.M."/>
            <person name="Chapman S.B."/>
            <person name="Gainer-Dewar J."/>
            <person name="Goldberg J."/>
            <person name="Griggs A."/>
            <person name="Gujja S."/>
            <person name="Hansen M."/>
            <person name="Howarth C."/>
            <person name="Imamovic A."/>
            <person name="Ireland A."/>
            <person name="Larimer J."/>
            <person name="McCowan C."/>
            <person name="Murphy C."/>
            <person name="Pearson M."/>
            <person name="Poon T.W."/>
            <person name="Priest M."/>
            <person name="Roberts A."/>
            <person name="Saif S."/>
            <person name="Shea T."/>
            <person name="Sisk P."/>
            <person name="Sykes S."/>
            <person name="Wortman J."/>
            <person name="Nusbaum C."/>
            <person name="Birren B."/>
        </authorList>
    </citation>
    <scope>NUCLEOTIDE SEQUENCE [LARGE SCALE GENOMIC DNA]</scope>
    <source>
        <strain evidence="10">ATCC 51939</strain>
    </source>
</reference>
<dbReference type="EC" id="2.7.4.9" evidence="8"/>
<dbReference type="Pfam" id="PF02223">
    <property type="entry name" value="Thymidylate_kin"/>
    <property type="match status" value="1"/>
</dbReference>
<comment type="function">
    <text evidence="8">Phosphorylation of dTMP to form dTDP in both de novo and salvage pathways of dTTP synthesis.</text>
</comment>
<feature type="domain" description="Thymidylate kinase-like" evidence="9">
    <location>
        <begin position="9"/>
        <end position="188"/>
    </location>
</feature>
<gene>
    <name evidence="8" type="primary">tmk</name>
    <name evidence="10" type="ORF">HMPREF9194_01390</name>
</gene>
<dbReference type="OrthoDB" id="9774907at2"/>
<evidence type="ECO:0000256" key="7">
    <source>
        <dbReference type="ARBA" id="ARBA00048743"/>
    </source>
</evidence>
<proteinExistence type="inferred from homology"/>
<name>S3K0P3_TREMA</name>
<dbReference type="NCBIfam" id="TIGR00041">
    <property type="entry name" value="DTMP_kinase"/>
    <property type="match status" value="1"/>
</dbReference>
<dbReference type="Gene3D" id="3.40.50.300">
    <property type="entry name" value="P-loop containing nucleotide triphosphate hydrolases"/>
    <property type="match status" value="1"/>
</dbReference>
<evidence type="ECO:0000313" key="10">
    <source>
        <dbReference type="EMBL" id="EPF31060.1"/>
    </source>
</evidence>
<dbReference type="GO" id="GO:0006235">
    <property type="term" value="P:dTTP biosynthetic process"/>
    <property type="evidence" value="ECO:0007669"/>
    <property type="project" value="UniProtKB-UniRule"/>
</dbReference>
<keyword evidence="2 8" id="KW-0808">Transferase</keyword>
<dbReference type="InterPro" id="IPR018094">
    <property type="entry name" value="Thymidylate_kinase"/>
</dbReference>
<dbReference type="GO" id="GO:0006233">
    <property type="term" value="P:dTDP biosynthetic process"/>
    <property type="evidence" value="ECO:0007669"/>
    <property type="project" value="InterPro"/>
</dbReference>
<dbReference type="eggNOG" id="COG0125">
    <property type="taxonomic scope" value="Bacteria"/>
</dbReference>
<evidence type="ECO:0000256" key="5">
    <source>
        <dbReference type="ARBA" id="ARBA00022777"/>
    </source>
</evidence>
<comment type="caution">
    <text evidence="10">The sequence shown here is derived from an EMBL/GenBank/DDBJ whole genome shotgun (WGS) entry which is preliminary data.</text>
</comment>
<dbReference type="STRING" id="1125699.HMPREF9194_01390"/>
<comment type="catalytic activity">
    <reaction evidence="7 8">
        <text>dTMP + ATP = dTDP + ADP</text>
        <dbReference type="Rhea" id="RHEA:13517"/>
        <dbReference type="ChEBI" id="CHEBI:30616"/>
        <dbReference type="ChEBI" id="CHEBI:58369"/>
        <dbReference type="ChEBI" id="CHEBI:63528"/>
        <dbReference type="ChEBI" id="CHEBI:456216"/>
        <dbReference type="EC" id="2.7.4.9"/>
    </reaction>
</comment>
<accession>S3K0P3</accession>
<evidence type="ECO:0000256" key="8">
    <source>
        <dbReference type="HAMAP-Rule" id="MF_00165"/>
    </source>
</evidence>
<dbReference type="GO" id="GO:0006227">
    <property type="term" value="P:dUDP biosynthetic process"/>
    <property type="evidence" value="ECO:0007669"/>
    <property type="project" value="TreeGrafter"/>
</dbReference>